<sequence>PEFVINVTSRGEHSSHQTIFQCLFAGEGATAAPGQQSVGLLLKTDGERCSTLDDCYCLVVSSPRLEIRSLHFRIFATTP</sequence>
<dbReference type="EMBL" id="HAEH01013931">
    <property type="protein sequence ID" value="SBR98686.1"/>
    <property type="molecule type" value="Transcribed_RNA"/>
</dbReference>
<reference evidence="1" key="2">
    <citation type="submission" date="2016-06" db="EMBL/GenBank/DDBJ databases">
        <title>The genome of a short-lived fish provides insights into sex chromosome evolution and the genetic control of aging.</title>
        <authorList>
            <person name="Reichwald K."/>
            <person name="Felder M."/>
            <person name="Petzold A."/>
            <person name="Koch P."/>
            <person name="Groth M."/>
            <person name="Platzer M."/>
        </authorList>
    </citation>
    <scope>NUCLEOTIDE SEQUENCE</scope>
    <source>
        <tissue evidence="1">Brain</tissue>
    </source>
</reference>
<name>A0A1A8QYF6_9TELE</name>
<feature type="non-terminal residue" evidence="1">
    <location>
        <position position="1"/>
    </location>
</feature>
<accession>A0A1A8QYF6</accession>
<dbReference type="AlphaFoldDB" id="A0A1A8QYF6"/>
<proteinExistence type="predicted"/>
<protein>
    <submittedName>
        <fullName evidence="1">Uncharacterized protein</fullName>
    </submittedName>
</protein>
<evidence type="ECO:0000313" key="1">
    <source>
        <dbReference type="EMBL" id="SBR98686.1"/>
    </source>
</evidence>
<reference evidence="1" key="1">
    <citation type="submission" date="2016-05" db="EMBL/GenBank/DDBJ databases">
        <authorList>
            <person name="Lavstsen T."/>
            <person name="Jespersen J.S."/>
        </authorList>
    </citation>
    <scope>NUCLEOTIDE SEQUENCE</scope>
    <source>
        <tissue evidence="1">Brain</tissue>
    </source>
</reference>
<organism evidence="1">
    <name type="scientific">Nothobranchius rachovii</name>
    <name type="common">bluefin notho</name>
    <dbReference type="NCBI Taxonomy" id="451742"/>
    <lineage>
        <taxon>Eukaryota</taxon>
        <taxon>Metazoa</taxon>
        <taxon>Chordata</taxon>
        <taxon>Craniata</taxon>
        <taxon>Vertebrata</taxon>
        <taxon>Euteleostomi</taxon>
        <taxon>Actinopterygii</taxon>
        <taxon>Neopterygii</taxon>
        <taxon>Teleostei</taxon>
        <taxon>Neoteleostei</taxon>
        <taxon>Acanthomorphata</taxon>
        <taxon>Ovalentaria</taxon>
        <taxon>Atherinomorphae</taxon>
        <taxon>Cyprinodontiformes</taxon>
        <taxon>Nothobranchiidae</taxon>
        <taxon>Nothobranchius</taxon>
    </lineage>
</organism>
<gene>
    <name evidence="1" type="primary">Nfu_g_1_016970</name>
</gene>